<dbReference type="SUPFAM" id="SSF46689">
    <property type="entry name" value="Homeodomain-like"/>
    <property type="match status" value="1"/>
</dbReference>
<keyword evidence="3" id="KW-0804">Transcription</keyword>
<dbReference type="PROSITE" id="PS01081">
    <property type="entry name" value="HTH_TETR_1"/>
    <property type="match status" value="1"/>
</dbReference>
<dbReference type="GO" id="GO:0003700">
    <property type="term" value="F:DNA-binding transcription factor activity"/>
    <property type="evidence" value="ECO:0007669"/>
    <property type="project" value="TreeGrafter"/>
</dbReference>
<feature type="domain" description="HTH tetR-type" evidence="5">
    <location>
        <begin position="13"/>
        <end position="73"/>
    </location>
</feature>
<dbReference type="PRINTS" id="PR00455">
    <property type="entry name" value="HTHTETR"/>
</dbReference>
<gene>
    <name evidence="6" type="ORF">SXIM_26920</name>
</gene>
<dbReference type="InterPro" id="IPR050109">
    <property type="entry name" value="HTH-type_TetR-like_transc_reg"/>
</dbReference>
<dbReference type="InterPro" id="IPR023772">
    <property type="entry name" value="DNA-bd_HTH_TetR-type_CS"/>
</dbReference>
<dbReference type="RefSeq" id="WP_046724114.1">
    <property type="nucleotide sequence ID" value="NZ_CP009922.3"/>
</dbReference>
<dbReference type="InterPro" id="IPR001647">
    <property type="entry name" value="HTH_TetR"/>
</dbReference>
<dbReference type="Pfam" id="PF00440">
    <property type="entry name" value="TetR_N"/>
    <property type="match status" value="1"/>
</dbReference>
<dbReference type="PROSITE" id="PS50977">
    <property type="entry name" value="HTH_TETR_2"/>
    <property type="match status" value="1"/>
</dbReference>
<accession>A0A0F7CP56</accession>
<dbReference type="EMBL" id="CP009922">
    <property type="protein sequence ID" value="AKG44076.1"/>
    <property type="molecule type" value="Genomic_DNA"/>
</dbReference>
<name>A0A0F7CP56_9ACTN</name>
<reference evidence="6" key="1">
    <citation type="submission" date="2019-08" db="EMBL/GenBank/DDBJ databases">
        <title>Complete genome sequence of a mangrove-derived Streptomyces xiamenensis.</title>
        <authorList>
            <person name="Xu J."/>
        </authorList>
    </citation>
    <scope>NUCLEOTIDE SEQUENCE</scope>
    <source>
        <strain evidence="6">318</strain>
    </source>
</reference>
<keyword evidence="2 4" id="KW-0238">DNA-binding</keyword>
<feature type="DNA-binding region" description="H-T-H motif" evidence="4">
    <location>
        <begin position="36"/>
        <end position="55"/>
    </location>
</feature>
<protein>
    <submittedName>
        <fullName evidence="6">Family transcriptional regulator</fullName>
    </submittedName>
</protein>
<evidence type="ECO:0000256" key="3">
    <source>
        <dbReference type="ARBA" id="ARBA00023163"/>
    </source>
</evidence>
<sequence length="218" mass="23793">MTEEPGLRQRKKRRTRQALIEAALRLFAEQGYERTTLHQIAAAADISTRTFFSYFASKEDVVFFDFEPRRLHALAIISDRAPGESLSALLRRTVRGITTDRDTGVDRLFALAPVRDALVATVPALQARELHLTFALQRDLADALTEVFAGELTPLDAMTAIGALSGAQQLVASVVLENGGSPEDLHAAITRTTDIVLDGLRRLDGHQEASDSTTGPGR</sequence>
<dbReference type="PANTHER" id="PTHR30055">
    <property type="entry name" value="HTH-TYPE TRANSCRIPTIONAL REGULATOR RUTR"/>
    <property type="match status" value="1"/>
</dbReference>
<proteinExistence type="predicted"/>
<dbReference type="HOGENOM" id="CLU_069356_2_2_11"/>
<evidence type="ECO:0000256" key="4">
    <source>
        <dbReference type="PROSITE-ProRule" id="PRU00335"/>
    </source>
</evidence>
<dbReference type="AlphaFoldDB" id="A0A0F7CP56"/>
<organism evidence="6 7">
    <name type="scientific">Streptomyces xiamenensis</name>
    <dbReference type="NCBI Taxonomy" id="408015"/>
    <lineage>
        <taxon>Bacteria</taxon>
        <taxon>Bacillati</taxon>
        <taxon>Actinomycetota</taxon>
        <taxon>Actinomycetes</taxon>
        <taxon>Kitasatosporales</taxon>
        <taxon>Streptomycetaceae</taxon>
        <taxon>Streptomyces</taxon>
    </lineage>
</organism>
<evidence type="ECO:0000313" key="7">
    <source>
        <dbReference type="Proteomes" id="UP000034034"/>
    </source>
</evidence>
<dbReference type="GO" id="GO:0000976">
    <property type="term" value="F:transcription cis-regulatory region binding"/>
    <property type="evidence" value="ECO:0007669"/>
    <property type="project" value="TreeGrafter"/>
</dbReference>
<dbReference type="Proteomes" id="UP000034034">
    <property type="component" value="Chromosome"/>
</dbReference>
<dbReference type="InterPro" id="IPR009057">
    <property type="entry name" value="Homeodomain-like_sf"/>
</dbReference>
<dbReference type="Gene3D" id="1.10.357.10">
    <property type="entry name" value="Tetracycline Repressor, domain 2"/>
    <property type="match status" value="1"/>
</dbReference>
<dbReference type="PANTHER" id="PTHR30055:SF234">
    <property type="entry name" value="HTH-TYPE TRANSCRIPTIONAL REGULATOR BETI"/>
    <property type="match status" value="1"/>
</dbReference>
<evidence type="ECO:0000259" key="5">
    <source>
        <dbReference type="PROSITE" id="PS50977"/>
    </source>
</evidence>
<evidence type="ECO:0000256" key="1">
    <source>
        <dbReference type="ARBA" id="ARBA00023015"/>
    </source>
</evidence>
<dbReference type="PATRIC" id="fig|408015.6.peg.2729"/>
<dbReference type="KEGG" id="sxi:SXIM_26920"/>
<evidence type="ECO:0000313" key="6">
    <source>
        <dbReference type="EMBL" id="AKG44076.1"/>
    </source>
</evidence>
<dbReference type="STRING" id="408015.SXIM_26920"/>
<evidence type="ECO:0000256" key="2">
    <source>
        <dbReference type="ARBA" id="ARBA00023125"/>
    </source>
</evidence>
<keyword evidence="7" id="KW-1185">Reference proteome</keyword>
<keyword evidence="1" id="KW-0805">Transcription regulation</keyword>
<dbReference type="Gene3D" id="1.10.10.60">
    <property type="entry name" value="Homeodomain-like"/>
    <property type="match status" value="1"/>
</dbReference>